<dbReference type="AlphaFoldDB" id="V4HJP0"/>
<name>V4HJP0_9EURY</name>
<organism evidence="2 3">
    <name type="scientific">Candidatus Halobonum tyrrellensis G22</name>
    <dbReference type="NCBI Taxonomy" id="1324957"/>
    <lineage>
        <taxon>Archaea</taxon>
        <taxon>Methanobacteriati</taxon>
        <taxon>Methanobacteriota</taxon>
        <taxon>Stenosarchaea group</taxon>
        <taxon>Halobacteria</taxon>
        <taxon>Halobacteriales</taxon>
        <taxon>Haloferacaceae</taxon>
        <taxon>Candidatus Halobonum</taxon>
    </lineage>
</organism>
<sequence>MTVGVETHVDRARDRVRTEVDALDAKSAAFETFLARVKRLPPEPTPRSSAVAATGGTDARLRADGATDEGCRAVRTAFDETVRSHSVADVETPEPLLETVRSEFTDSIALALAPTTDTSFSAGVKRAVVAETETRRRETAALRRALDREAESLAAAAAAVDEVTTWVVEADERPLTDCGFDALRRRHATLAAHRERCERVAADRQVHLDGTTAAAELDTAVTHRALPPYLYDDFPTDYPVLSTVARLDDTCADCQRAVRGHLVRRA</sequence>
<dbReference type="eggNOG" id="arCOG06167">
    <property type="taxonomic scope" value="Archaea"/>
</dbReference>
<dbReference type="PROSITE" id="PS50096">
    <property type="entry name" value="IQ"/>
    <property type="match status" value="1"/>
</dbReference>
<evidence type="ECO:0000259" key="1">
    <source>
        <dbReference type="Pfam" id="PF23921"/>
    </source>
</evidence>
<accession>V4HJP0</accession>
<feature type="domain" description="DUF7260" evidence="1">
    <location>
        <begin position="7"/>
        <end position="255"/>
    </location>
</feature>
<dbReference type="Proteomes" id="UP000017840">
    <property type="component" value="Unassembled WGS sequence"/>
</dbReference>
<dbReference type="Pfam" id="PF23921">
    <property type="entry name" value="DUF7260"/>
    <property type="match status" value="1"/>
</dbReference>
<evidence type="ECO:0000313" key="3">
    <source>
        <dbReference type="Proteomes" id="UP000017840"/>
    </source>
</evidence>
<keyword evidence="3" id="KW-1185">Reference proteome</keyword>
<proteinExistence type="predicted"/>
<comment type="caution">
    <text evidence="2">The sequence shown here is derived from an EMBL/GenBank/DDBJ whole genome shotgun (WGS) entry which is preliminary data.</text>
</comment>
<protein>
    <recommendedName>
        <fullName evidence="1">DUF7260 domain-containing protein</fullName>
    </recommendedName>
</protein>
<evidence type="ECO:0000313" key="2">
    <source>
        <dbReference type="EMBL" id="ESP89978.1"/>
    </source>
</evidence>
<dbReference type="InterPro" id="IPR055684">
    <property type="entry name" value="DUF7260"/>
</dbReference>
<dbReference type="STRING" id="1324957.K933_00407"/>
<dbReference type="EMBL" id="ASGZ01000002">
    <property type="protein sequence ID" value="ESP89978.1"/>
    <property type="molecule type" value="Genomic_DNA"/>
</dbReference>
<reference evidence="2 3" key="1">
    <citation type="journal article" date="2013" name="Genome Announc.">
        <title>Draft Genome Sequence of 'Candidatus Halobonum tyrrellensis' Strain G22, Isolated from the Hypersaline Waters of Lake Tyrrell, Australia.</title>
        <authorList>
            <person name="Ugalde J.A."/>
            <person name="Narasingarao P."/>
            <person name="Kuo S."/>
            <person name="Podell S."/>
            <person name="Allen E.E."/>
        </authorList>
    </citation>
    <scope>NUCLEOTIDE SEQUENCE [LARGE SCALE GENOMIC DNA]</scope>
    <source>
        <strain evidence="2 3">G22</strain>
    </source>
</reference>
<gene>
    <name evidence="2" type="ORF">K933_00407</name>
</gene>